<dbReference type="KEGG" id="tpla:ElP_44540"/>
<dbReference type="PANTHER" id="PTHR43072:SF23">
    <property type="entry name" value="UPF0039 PROTEIN C11D3.02C"/>
    <property type="match status" value="1"/>
</dbReference>
<dbReference type="AlphaFoldDB" id="A0A518H6T0"/>
<dbReference type="PROSITE" id="PS51186">
    <property type="entry name" value="GNAT"/>
    <property type="match status" value="1"/>
</dbReference>
<sequence>MDRSGDEPRAITTEAMMPDDWEAVRAIYLEGIATRAATFETDAPDWEAWDRGRRGDCRLVARSGGRVVGWAALSPVSSRLAYAGVAEVSLYVAASARGRGIGTTLLRALIEASERAGIWTLQGTIFPENVASLALVGRSEFREVGRRERIGCLDGIWRDTILVERRSRAIGAEFIDPGPAEGDPGRSMVRCPGTFPGSRPNPPDDPSG</sequence>
<dbReference type="EMBL" id="CP036426">
    <property type="protein sequence ID" value="QDV36528.1"/>
    <property type="molecule type" value="Genomic_DNA"/>
</dbReference>
<dbReference type="SUPFAM" id="SSF55729">
    <property type="entry name" value="Acyl-CoA N-acyltransferases (Nat)"/>
    <property type="match status" value="1"/>
</dbReference>
<dbReference type="OrthoDB" id="9798006at2"/>
<gene>
    <name evidence="5" type="primary">ywnH</name>
    <name evidence="5" type="ORF">ElP_44540</name>
</gene>
<dbReference type="InterPro" id="IPR000182">
    <property type="entry name" value="GNAT_dom"/>
</dbReference>
<evidence type="ECO:0000256" key="1">
    <source>
        <dbReference type="ARBA" id="ARBA00022679"/>
    </source>
</evidence>
<feature type="compositionally biased region" description="Pro residues" evidence="3">
    <location>
        <begin position="199"/>
        <end position="208"/>
    </location>
</feature>
<keyword evidence="1 5" id="KW-0808">Transferase</keyword>
<keyword evidence="2 5" id="KW-0012">Acyltransferase</keyword>
<proteinExistence type="predicted"/>
<dbReference type="Pfam" id="PF00583">
    <property type="entry name" value="Acetyltransf_1"/>
    <property type="match status" value="1"/>
</dbReference>
<dbReference type="Gene3D" id="3.40.630.30">
    <property type="match status" value="1"/>
</dbReference>
<feature type="region of interest" description="Disordered" evidence="3">
    <location>
        <begin position="174"/>
        <end position="208"/>
    </location>
</feature>
<dbReference type="CDD" id="cd04301">
    <property type="entry name" value="NAT_SF"/>
    <property type="match status" value="1"/>
</dbReference>
<organism evidence="5 6">
    <name type="scientific">Tautonia plasticadhaerens</name>
    <dbReference type="NCBI Taxonomy" id="2527974"/>
    <lineage>
        <taxon>Bacteria</taxon>
        <taxon>Pseudomonadati</taxon>
        <taxon>Planctomycetota</taxon>
        <taxon>Planctomycetia</taxon>
        <taxon>Isosphaerales</taxon>
        <taxon>Isosphaeraceae</taxon>
        <taxon>Tautonia</taxon>
    </lineage>
</organism>
<evidence type="ECO:0000256" key="3">
    <source>
        <dbReference type="SAM" id="MobiDB-lite"/>
    </source>
</evidence>
<dbReference type="PANTHER" id="PTHR43072">
    <property type="entry name" value="N-ACETYLTRANSFERASE"/>
    <property type="match status" value="1"/>
</dbReference>
<evidence type="ECO:0000256" key="2">
    <source>
        <dbReference type="ARBA" id="ARBA00023315"/>
    </source>
</evidence>
<dbReference type="GO" id="GO:0102971">
    <property type="term" value="F:phosphinothricin N-acetyltransferase activity"/>
    <property type="evidence" value="ECO:0007669"/>
    <property type="project" value="UniProtKB-EC"/>
</dbReference>
<dbReference type="Proteomes" id="UP000317835">
    <property type="component" value="Chromosome"/>
</dbReference>
<dbReference type="RefSeq" id="WP_145272934.1">
    <property type="nucleotide sequence ID" value="NZ_CP036426.1"/>
</dbReference>
<accession>A0A518H6T0</accession>
<evidence type="ECO:0000313" key="6">
    <source>
        <dbReference type="Proteomes" id="UP000317835"/>
    </source>
</evidence>
<name>A0A518H6T0_9BACT</name>
<protein>
    <submittedName>
        <fullName evidence="5">Phosphinothricin acetyltransferase YwnH</fullName>
        <ecNumber evidence="5">2.3.1.183</ecNumber>
    </submittedName>
</protein>
<dbReference type="EC" id="2.3.1.183" evidence="5"/>
<reference evidence="5 6" key="1">
    <citation type="submission" date="2019-02" db="EMBL/GenBank/DDBJ databases">
        <title>Deep-cultivation of Planctomycetes and their phenomic and genomic characterization uncovers novel biology.</title>
        <authorList>
            <person name="Wiegand S."/>
            <person name="Jogler M."/>
            <person name="Boedeker C."/>
            <person name="Pinto D."/>
            <person name="Vollmers J."/>
            <person name="Rivas-Marin E."/>
            <person name="Kohn T."/>
            <person name="Peeters S.H."/>
            <person name="Heuer A."/>
            <person name="Rast P."/>
            <person name="Oberbeckmann S."/>
            <person name="Bunk B."/>
            <person name="Jeske O."/>
            <person name="Meyerdierks A."/>
            <person name="Storesund J.E."/>
            <person name="Kallscheuer N."/>
            <person name="Luecker S."/>
            <person name="Lage O.M."/>
            <person name="Pohl T."/>
            <person name="Merkel B.J."/>
            <person name="Hornburger P."/>
            <person name="Mueller R.-W."/>
            <person name="Bruemmer F."/>
            <person name="Labrenz M."/>
            <person name="Spormann A.M."/>
            <person name="Op den Camp H."/>
            <person name="Overmann J."/>
            <person name="Amann R."/>
            <person name="Jetten M.S.M."/>
            <person name="Mascher T."/>
            <person name="Medema M.H."/>
            <person name="Devos D.P."/>
            <person name="Kaster A.-K."/>
            <person name="Ovreas L."/>
            <person name="Rohde M."/>
            <person name="Galperin M.Y."/>
            <person name="Jogler C."/>
        </authorList>
    </citation>
    <scope>NUCLEOTIDE SEQUENCE [LARGE SCALE GENOMIC DNA]</scope>
    <source>
        <strain evidence="5 6">ElP</strain>
    </source>
</reference>
<feature type="domain" description="N-acetyltransferase" evidence="4">
    <location>
        <begin position="11"/>
        <end position="159"/>
    </location>
</feature>
<evidence type="ECO:0000313" key="5">
    <source>
        <dbReference type="EMBL" id="QDV36528.1"/>
    </source>
</evidence>
<evidence type="ECO:0000259" key="4">
    <source>
        <dbReference type="PROSITE" id="PS51186"/>
    </source>
</evidence>
<keyword evidence="6" id="KW-1185">Reference proteome</keyword>
<dbReference type="InterPro" id="IPR016181">
    <property type="entry name" value="Acyl_CoA_acyltransferase"/>
</dbReference>